<evidence type="ECO:0000313" key="2">
    <source>
        <dbReference type="Proteomes" id="UP001497535"/>
    </source>
</evidence>
<sequence>MANNANEPPPCIDPQVSLSTKKKRKRHGPNLNRQQRIKKRKDKMSSNANGPPPSVDPQVSLKNENELLKKKNNELEIKLNNMQSKHENLKMVYYKFGRCIICTIQLNHENAYFLNNCGHKFHHYCITRWITEEKNQCPVCRVDATLDDIKQYFTEKPSDSSDDSDNELTQSTSNLVNVVNNNLNFVKFVQSINKWRKNTFLCCSNNCINTNKPIGNCIEGNGSGKVINDENVEYMNCLEEKGGKNGLGPLD</sequence>
<protein>
    <submittedName>
        <fullName evidence="1">Uncharacterized protein</fullName>
    </submittedName>
</protein>
<name>A0ACB0YQU2_MELEN</name>
<reference evidence="1" key="1">
    <citation type="submission" date="2023-11" db="EMBL/GenBank/DDBJ databases">
        <authorList>
            <person name="Poullet M."/>
        </authorList>
    </citation>
    <scope>NUCLEOTIDE SEQUENCE</scope>
    <source>
        <strain evidence="1">E1834</strain>
    </source>
</reference>
<gene>
    <name evidence="1" type="ORF">MENTE1834_LOCUS15281</name>
</gene>
<organism evidence="1 2">
    <name type="scientific">Meloidogyne enterolobii</name>
    <name type="common">Root-knot nematode worm</name>
    <name type="synonym">Meloidogyne mayaguensis</name>
    <dbReference type="NCBI Taxonomy" id="390850"/>
    <lineage>
        <taxon>Eukaryota</taxon>
        <taxon>Metazoa</taxon>
        <taxon>Ecdysozoa</taxon>
        <taxon>Nematoda</taxon>
        <taxon>Chromadorea</taxon>
        <taxon>Rhabditida</taxon>
        <taxon>Tylenchina</taxon>
        <taxon>Tylenchomorpha</taxon>
        <taxon>Tylenchoidea</taxon>
        <taxon>Meloidogynidae</taxon>
        <taxon>Meloidogyninae</taxon>
        <taxon>Meloidogyne</taxon>
    </lineage>
</organism>
<keyword evidence="2" id="KW-1185">Reference proteome</keyword>
<evidence type="ECO:0000313" key="1">
    <source>
        <dbReference type="EMBL" id="CAK5057731.1"/>
    </source>
</evidence>
<comment type="caution">
    <text evidence="1">The sequence shown here is derived from an EMBL/GenBank/DDBJ whole genome shotgun (WGS) entry which is preliminary data.</text>
</comment>
<dbReference type="EMBL" id="CAVMJV010000016">
    <property type="protein sequence ID" value="CAK5057731.1"/>
    <property type="molecule type" value="Genomic_DNA"/>
</dbReference>
<dbReference type="Proteomes" id="UP001497535">
    <property type="component" value="Unassembled WGS sequence"/>
</dbReference>
<proteinExistence type="predicted"/>
<accession>A0ACB0YQU2</accession>